<dbReference type="InterPro" id="IPR004556">
    <property type="entry name" value="HemK-like"/>
</dbReference>
<comment type="function">
    <text evidence="5">Methylates the class 1 translation termination release factors RF1/PrfA and RF2/PrfB on the glutamine residue of the universally conserved GGQ motif.</text>
</comment>
<dbReference type="Gene3D" id="1.10.8.10">
    <property type="entry name" value="DNA helicase RuvA subunit, C-terminal domain"/>
    <property type="match status" value="1"/>
</dbReference>
<proteinExistence type="inferred from homology"/>
<dbReference type="InterPro" id="IPR050320">
    <property type="entry name" value="N5-glutamine_MTase"/>
</dbReference>
<dbReference type="NCBIfam" id="TIGR00536">
    <property type="entry name" value="hemK_fam"/>
    <property type="match status" value="1"/>
</dbReference>
<evidence type="ECO:0000313" key="8">
    <source>
        <dbReference type="EMBL" id="UGS35048.1"/>
    </source>
</evidence>
<feature type="binding site" evidence="5">
    <location>
        <position position="143"/>
    </location>
    <ligand>
        <name>S-adenosyl-L-methionine</name>
        <dbReference type="ChEBI" id="CHEBI:59789"/>
    </ligand>
</feature>
<comment type="caution">
    <text evidence="5">Lacks conserved residue(s) required for the propagation of feature annotation.</text>
</comment>
<sequence>MTAVAEALDSALVALTAAGVDSPRLDAELLLADALGVDRTRLYVDRDLRVEGAAVRRFQDLVRRRAVGREPVAYLLGRKGFRRLELEVDARVLVPRPETELLVEVGVAELAAGARVIDVGTGSGAVALALADERRDLRVTGSDVSAAALDVARANGARLGLTVDWILGDGLPAGDWDAVVANLPYVESGERLAPEIAHHEPALALFAGPDGLDAIRALVARAAHRIGWVALEHGATQGPAVRALLGGAGYAQVRTEPDLAGHERVTVGC</sequence>
<dbReference type="CDD" id="cd02440">
    <property type="entry name" value="AdoMet_MTases"/>
    <property type="match status" value="1"/>
</dbReference>
<feature type="domain" description="Methyltransferase small" evidence="6">
    <location>
        <begin position="99"/>
        <end position="190"/>
    </location>
</feature>
<dbReference type="InterPro" id="IPR029063">
    <property type="entry name" value="SAM-dependent_MTases_sf"/>
</dbReference>
<dbReference type="HAMAP" id="MF_02126">
    <property type="entry name" value="RF_methyltr_PrmC"/>
    <property type="match status" value="1"/>
</dbReference>
<dbReference type="PANTHER" id="PTHR18895:SF74">
    <property type="entry name" value="MTRF1L RELEASE FACTOR GLUTAMINE METHYLTRANSFERASE"/>
    <property type="match status" value="1"/>
</dbReference>
<evidence type="ECO:0000256" key="4">
    <source>
        <dbReference type="ARBA" id="ARBA00048391"/>
    </source>
</evidence>
<dbReference type="NCBIfam" id="TIGR03534">
    <property type="entry name" value="RF_mod_PrmC"/>
    <property type="match status" value="1"/>
</dbReference>
<gene>
    <name evidence="8" type="primary">prmC_2</name>
    <name evidence="5" type="synonym">prmC</name>
    <name evidence="8" type="ORF">DSM104329_01432</name>
</gene>
<keyword evidence="3 5" id="KW-0949">S-adenosyl-L-methionine</keyword>
<comment type="catalytic activity">
    <reaction evidence="4 5">
        <text>L-glutaminyl-[peptide chain release factor] + S-adenosyl-L-methionine = N(5)-methyl-L-glutaminyl-[peptide chain release factor] + S-adenosyl-L-homocysteine + H(+)</text>
        <dbReference type="Rhea" id="RHEA:42896"/>
        <dbReference type="Rhea" id="RHEA-COMP:10271"/>
        <dbReference type="Rhea" id="RHEA-COMP:10272"/>
        <dbReference type="ChEBI" id="CHEBI:15378"/>
        <dbReference type="ChEBI" id="CHEBI:30011"/>
        <dbReference type="ChEBI" id="CHEBI:57856"/>
        <dbReference type="ChEBI" id="CHEBI:59789"/>
        <dbReference type="ChEBI" id="CHEBI:61891"/>
        <dbReference type="EC" id="2.1.1.297"/>
    </reaction>
</comment>
<dbReference type="RefSeq" id="WP_259314711.1">
    <property type="nucleotide sequence ID" value="NZ_CP087164.1"/>
</dbReference>
<dbReference type="InterPro" id="IPR007848">
    <property type="entry name" value="Small_mtfrase_dom"/>
</dbReference>
<evidence type="ECO:0000256" key="5">
    <source>
        <dbReference type="HAMAP-Rule" id="MF_02126"/>
    </source>
</evidence>
<keyword evidence="9" id="KW-1185">Reference proteome</keyword>
<dbReference type="InterPro" id="IPR040758">
    <property type="entry name" value="PrmC_N"/>
</dbReference>
<organism evidence="8 9">
    <name type="scientific">Capillimicrobium parvum</name>
    <dbReference type="NCBI Taxonomy" id="2884022"/>
    <lineage>
        <taxon>Bacteria</taxon>
        <taxon>Bacillati</taxon>
        <taxon>Actinomycetota</taxon>
        <taxon>Thermoleophilia</taxon>
        <taxon>Solirubrobacterales</taxon>
        <taxon>Capillimicrobiaceae</taxon>
        <taxon>Capillimicrobium</taxon>
    </lineage>
</organism>
<dbReference type="SUPFAM" id="SSF53335">
    <property type="entry name" value="S-adenosyl-L-methionine-dependent methyltransferases"/>
    <property type="match status" value="1"/>
</dbReference>
<feature type="domain" description="Release factor glutamine methyltransferase N-terminal" evidence="7">
    <location>
        <begin position="6"/>
        <end position="77"/>
    </location>
</feature>
<dbReference type="Proteomes" id="UP001162834">
    <property type="component" value="Chromosome"/>
</dbReference>
<dbReference type="EMBL" id="CP087164">
    <property type="protein sequence ID" value="UGS35048.1"/>
    <property type="molecule type" value="Genomic_DNA"/>
</dbReference>
<feature type="binding site" evidence="5">
    <location>
        <begin position="120"/>
        <end position="124"/>
    </location>
    <ligand>
        <name>S-adenosyl-L-methionine</name>
        <dbReference type="ChEBI" id="CHEBI:59789"/>
    </ligand>
</feature>
<evidence type="ECO:0000313" key="9">
    <source>
        <dbReference type="Proteomes" id="UP001162834"/>
    </source>
</evidence>
<accession>A0A9E6XVV3</accession>
<dbReference type="Pfam" id="PF05175">
    <property type="entry name" value="MTS"/>
    <property type="match status" value="1"/>
</dbReference>
<dbReference type="GO" id="GO:0032259">
    <property type="term" value="P:methylation"/>
    <property type="evidence" value="ECO:0007669"/>
    <property type="project" value="UniProtKB-KW"/>
</dbReference>
<protein>
    <recommendedName>
        <fullName evidence="5">Release factor glutamine methyltransferase</fullName>
        <shortName evidence="5">RF MTase</shortName>
        <ecNumber evidence="5">2.1.1.297</ecNumber>
    </recommendedName>
    <alternativeName>
        <fullName evidence="5">N5-glutamine methyltransferase PrmC</fullName>
    </alternativeName>
    <alternativeName>
        <fullName evidence="5">Protein-(glutamine-N5) MTase PrmC</fullName>
    </alternativeName>
    <alternativeName>
        <fullName evidence="5">Protein-glutamine N-methyltransferase PrmC</fullName>
    </alternativeName>
</protein>
<reference evidence="8" key="1">
    <citation type="journal article" date="2022" name="Int. J. Syst. Evol. Microbiol.">
        <title>Pseudomonas aegrilactucae sp. nov. and Pseudomonas morbosilactucae sp. nov., pathogens causing bacterial rot of lettuce in Japan.</title>
        <authorList>
            <person name="Sawada H."/>
            <person name="Fujikawa T."/>
            <person name="Satou M."/>
        </authorList>
    </citation>
    <scope>NUCLEOTIDE SEQUENCE</scope>
    <source>
        <strain evidence="8">0166_1</strain>
    </source>
</reference>
<dbReference type="InterPro" id="IPR019874">
    <property type="entry name" value="RF_methyltr_PrmC"/>
</dbReference>
<keyword evidence="2 5" id="KW-0808">Transferase</keyword>
<evidence type="ECO:0000259" key="7">
    <source>
        <dbReference type="Pfam" id="PF17827"/>
    </source>
</evidence>
<dbReference type="Gene3D" id="3.40.50.150">
    <property type="entry name" value="Vaccinia Virus protein VP39"/>
    <property type="match status" value="1"/>
</dbReference>
<evidence type="ECO:0000256" key="2">
    <source>
        <dbReference type="ARBA" id="ARBA00022679"/>
    </source>
</evidence>
<evidence type="ECO:0000256" key="3">
    <source>
        <dbReference type="ARBA" id="ARBA00022691"/>
    </source>
</evidence>
<dbReference type="PANTHER" id="PTHR18895">
    <property type="entry name" value="HEMK METHYLTRANSFERASE"/>
    <property type="match status" value="1"/>
</dbReference>
<dbReference type="GO" id="GO:0102559">
    <property type="term" value="F:peptide chain release factor N(5)-glutamine methyltransferase activity"/>
    <property type="evidence" value="ECO:0007669"/>
    <property type="project" value="UniProtKB-EC"/>
</dbReference>
<dbReference type="EC" id="2.1.1.297" evidence="5"/>
<name>A0A9E6XVV3_9ACTN</name>
<evidence type="ECO:0000259" key="6">
    <source>
        <dbReference type="Pfam" id="PF05175"/>
    </source>
</evidence>
<comment type="similarity">
    <text evidence="5">Belongs to the protein N5-glutamine methyltransferase family. PrmC subfamily.</text>
</comment>
<dbReference type="Pfam" id="PF17827">
    <property type="entry name" value="PrmC_N"/>
    <property type="match status" value="1"/>
</dbReference>
<evidence type="ECO:0000256" key="1">
    <source>
        <dbReference type="ARBA" id="ARBA00022603"/>
    </source>
</evidence>
<feature type="binding site" evidence="5">
    <location>
        <position position="182"/>
    </location>
    <ligand>
        <name>S-adenosyl-L-methionine</name>
        <dbReference type="ChEBI" id="CHEBI:59789"/>
    </ligand>
</feature>
<dbReference type="KEGG" id="sbae:DSM104329_01432"/>
<dbReference type="AlphaFoldDB" id="A0A9E6XVV3"/>
<keyword evidence="1 5" id="KW-0489">Methyltransferase</keyword>